<dbReference type="VEuPathDB" id="TrichDB:TVAGG3_0606390"/>
<keyword evidence="4 6" id="KW-0547">Nucleotide-binding</keyword>
<dbReference type="FunFam" id="1.20.1200.10:FF:000003">
    <property type="entry name" value="ATP:cob(I)alamin adenosyltransferase"/>
    <property type="match status" value="1"/>
</dbReference>
<evidence type="ECO:0000256" key="5">
    <source>
        <dbReference type="ARBA" id="ARBA00022840"/>
    </source>
</evidence>
<evidence type="ECO:0000259" key="7">
    <source>
        <dbReference type="Pfam" id="PF01923"/>
    </source>
</evidence>
<comment type="similarity">
    <text evidence="6">Belongs to the Cob(I)alamin adenosyltransferase family.</text>
</comment>
<dbReference type="RefSeq" id="XP_001582741.1">
    <property type="nucleotide sequence ID" value="XM_001582691.1"/>
</dbReference>
<evidence type="ECO:0000256" key="4">
    <source>
        <dbReference type="ARBA" id="ARBA00022741"/>
    </source>
</evidence>
<name>A2DCY1_TRIV3</name>
<dbReference type="InParanoid" id="A2DCY1"/>
<dbReference type="KEGG" id="tva:5467307"/>
<accession>A2DCY1</accession>
<keyword evidence="9" id="KW-1185">Reference proteome</keyword>
<dbReference type="PANTHER" id="PTHR12213">
    <property type="entry name" value="CORRINOID ADENOSYLTRANSFERASE"/>
    <property type="match status" value="1"/>
</dbReference>
<evidence type="ECO:0000256" key="3">
    <source>
        <dbReference type="ARBA" id="ARBA00022679"/>
    </source>
</evidence>
<evidence type="ECO:0000256" key="6">
    <source>
        <dbReference type="RuleBase" id="RU366026"/>
    </source>
</evidence>
<dbReference type="NCBIfam" id="TIGR00636">
    <property type="entry name" value="PduO_Nterm"/>
    <property type="match status" value="1"/>
</dbReference>
<sequence length="185" mass="20935">MSEEIIPSVTTKSGDTGYGLPRSGKKLLKDDVIFDLIGTLDELNSNIGLSICEADPILKKQFTKIQIMLFEVSGFVAMNKPFSEKSKSYTQKLEKWAYNLEKPLPPLDSFILPGGHVTGARIHVTRTVCRRCERSAVTFIHNSTEISQDDSKLLIQFLNRLSDYLFCAARYQNFTQNVPETKWLP</sequence>
<proteinExistence type="inferred from homology"/>
<dbReference type="AlphaFoldDB" id="A2DCY1"/>
<gene>
    <name evidence="8" type="ORF">TVAG_237810</name>
</gene>
<dbReference type="GO" id="GO:0008817">
    <property type="term" value="F:corrinoid adenosyltransferase activity"/>
    <property type="evidence" value="ECO:0000318"/>
    <property type="project" value="GO_Central"/>
</dbReference>
<evidence type="ECO:0000313" key="8">
    <source>
        <dbReference type="EMBL" id="EAY21755.1"/>
    </source>
</evidence>
<dbReference type="Proteomes" id="UP000001542">
    <property type="component" value="Unassembled WGS sequence"/>
</dbReference>
<organism evidence="8 9">
    <name type="scientific">Trichomonas vaginalis (strain ATCC PRA-98 / G3)</name>
    <dbReference type="NCBI Taxonomy" id="412133"/>
    <lineage>
        <taxon>Eukaryota</taxon>
        <taxon>Metamonada</taxon>
        <taxon>Parabasalia</taxon>
        <taxon>Trichomonadida</taxon>
        <taxon>Trichomonadidae</taxon>
        <taxon>Trichomonas</taxon>
    </lineage>
</organism>
<keyword evidence="3 6" id="KW-0808">Transferase</keyword>
<keyword evidence="5 6" id="KW-0067">ATP-binding</keyword>
<dbReference type="Gene3D" id="1.20.1200.10">
    <property type="entry name" value="Cobalamin adenosyltransferase-like"/>
    <property type="match status" value="1"/>
</dbReference>
<dbReference type="SMR" id="A2DCY1"/>
<dbReference type="GO" id="GO:0005737">
    <property type="term" value="C:cytoplasm"/>
    <property type="evidence" value="ECO:0007669"/>
    <property type="project" value="UniProtKB-SubCell"/>
</dbReference>
<keyword evidence="2" id="KW-0963">Cytoplasm</keyword>
<evidence type="ECO:0000313" key="9">
    <source>
        <dbReference type="Proteomes" id="UP000001542"/>
    </source>
</evidence>
<dbReference type="EMBL" id="DS113188">
    <property type="protein sequence ID" value="EAY21755.1"/>
    <property type="molecule type" value="Genomic_DNA"/>
</dbReference>
<feature type="domain" description="Cobalamin adenosyltransferase-like" evidence="7">
    <location>
        <begin position="10"/>
        <end position="171"/>
    </location>
</feature>
<reference evidence="8" key="1">
    <citation type="submission" date="2006-10" db="EMBL/GenBank/DDBJ databases">
        <authorList>
            <person name="Amadeo P."/>
            <person name="Zhao Q."/>
            <person name="Wortman J."/>
            <person name="Fraser-Liggett C."/>
            <person name="Carlton J."/>
        </authorList>
    </citation>
    <scope>NUCLEOTIDE SEQUENCE</scope>
    <source>
        <strain evidence="8">G3</strain>
    </source>
</reference>
<dbReference type="eggNOG" id="ENOG502QS64">
    <property type="taxonomic scope" value="Eukaryota"/>
</dbReference>
<reference evidence="8" key="2">
    <citation type="journal article" date="2007" name="Science">
        <title>Draft genome sequence of the sexually transmitted pathogen Trichomonas vaginalis.</title>
        <authorList>
            <person name="Carlton J.M."/>
            <person name="Hirt R.P."/>
            <person name="Silva J.C."/>
            <person name="Delcher A.L."/>
            <person name="Schatz M."/>
            <person name="Zhao Q."/>
            <person name="Wortman J.R."/>
            <person name="Bidwell S.L."/>
            <person name="Alsmark U.C.M."/>
            <person name="Besteiro S."/>
            <person name="Sicheritz-Ponten T."/>
            <person name="Noel C.J."/>
            <person name="Dacks J.B."/>
            <person name="Foster P.G."/>
            <person name="Simillion C."/>
            <person name="Van de Peer Y."/>
            <person name="Miranda-Saavedra D."/>
            <person name="Barton G.J."/>
            <person name="Westrop G.D."/>
            <person name="Mueller S."/>
            <person name="Dessi D."/>
            <person name="Fiori P.L."/>
            <person name="Ren Q."/>
            <person name="Paulsen I."/>
            <person name="Zhang H."/>
            <person name="Bastida-Corcuera F.D."/>
            <person name="Simoes-Barbosa A."/>
            <person name="Brown M.T."/>
            <person name="Hayes R.D."/>
            <person name="Mukherjee M."/>
            <person name="Okumura C.Y."/>
            <person name="Schneider R."/>
            <person name="Smith A.J."/>
            <person name="Vanacova S."/>
            <person name="Villalvazo M."/>
            <person name="Haas B.J."/>
            <person name="Pertea M."/>
            <person name="Feldblyum T.V."/>
            <person name="Utterback T.R."/>
            <person name="Shu C.L."/>
            <person name="Osoegawa K."/>
            <person name="de Jong P.J."/>
            <person name="Hrdy I."/>
            <person name="Horvathova L."/>
            <person name="Zubacova Z."/>
            <person name="Dolezal P."/>
            <person name="Malik S.B."/>
            <person name="Logsdon J.M. Jr."/>
            <person name="Henze K."/>
            <person name="Gupta A."/>
            <person name="Wang C.C."/>
            <person name="Dunne R.L."/>
            <person name="Upcroft J.A."/>
            <person name="Upcroft P."/>
            <person name="White O."/>
            <person name="Salzberg S.L."/>
            <person name="Tang P."/>
            <person name="Chiu C.-H."/>
            <person name="Lee Y.-S."/>
            <person name="Embley T.M."/>
            <person name="Coombs G.H."/>
            <person name="Mottram J.C."/>
            <person name="Tachezy J."/>
            <person name="Fraser-Liggett C.M."/>
            <person name="Johnson P.J."/>
        </authorList>
    </citation>
    <scope>NUCLEOTIDE SEQUENCE [LARGE SCALE GENOMIC DNA]</scope>
    <source>
        <strain evidence="8">G3</strain>
    </source>
</reference>
<dbReference type="InterPro" id="IPR036451">
    <property type="entry name" value="CblAdoTrfase-like_sf"/>
</dbReference>
<protein>
    <recommendedName>
        <fullName evidence="7">Cobalamin adenosyltransferase-like domain-containing protein</fullName>
    </recommendedName>
</protein>
<dbReference type="STRING" id="5722.A2DCY1"/>
<dbReference type="SUPFAM" id="SSF89028">
    <property type="entry name" value="Cobalamin adenosyltransferase-like"/>
    <property type="match status" value="1"/>
</dbReference>
<dbReference type="OrthoDB" id="549173at2759"/>
<dbReference type="OMA" id="MDMMSHL"/>
<dbReference type="VEuPathDB" id="TrichDB:TVAG_237810"/>
<dbReference type="Pfam" id="PF01923">
    <property type="entry name" value="Cob_adeno_trans"/>
    <property type="match status" value="1"/>
</dbReference>
<evidence type="ECO:0000256" key="2">
    <source>
        <dbReference type="ARBA" id="ARBA00022490"/>
    </source>
</evidence>
<dbReference type="PANTHER" id="PTHR12213:SF0">
    <property type="entry name" value="CORRINOID ADENOSYLTRANSFERASE MMAB"/>
    <property type="match status" value="1"/>
</dbReference>
<evidence type="ECO:0000256" key="1">
    <source>
        <dbReference type="ARBA" id="ARBA00004496"/>
    </source>
</evidence>
<dbReference type="GO" id="GO:0005524">
    <property type="term" value="F:ATP binding"/>
    <property type="evidence" value="ECO:0007669"/>
    <property type="project" value="UniProtKB-UniRule"/>
</dbReference>
<dbReference type="InterPro" id="IPR029499">
    <property type="entry name" value="PduO-typ"/>
</dbReference>
<dbReference type="InterPro" id="IPR016030">
    <property type="entry name" value="CblAdoTrfase-like"/>
</dbReference>
<comment type="subcellular location">
    <subcellularLocation>
        <location evidence="1">Cytoplasm</location>
    </subcellularLocation>
</comment>